<organism evidence="2 3">
    <name type="scientific">Ladona fulva</name>
    <name type="common">Scarce chaser dragonfly</name>
    <name type="synonym">Libellula fulva</name>
    <dbReference type="NCBI Taxonomy" id="123851"/>
    <lineage>
        <taxon>Eukaryota</taxon>
        <taxon>Metazoa</taxon>
        <taxon>Ecdysozoa</taxon>
        <taxon>Arthropoda</taxon>
        <taxon>Hexapoda</taxon>
        <taxon>Insecta</taxon>
        <taxon>Pterygota</taxon>
        <taxon>Palaeoptera</taxon>
        <taxon>Odonata</taxon>
        <taxon>Epiprocta</taxon>
        <taxon>Anisoptera</taxon>
        <taxon>Libelluloidea</taxon>
        <taxon>Libellulidae</taxon>
        <taxon>Ladona</taxon>
    </lineage>
</organism>
<sequence>MMRPFLLLSNMMQSAPGDGDGPSKGLESKEEFVKSEIERFRKIFGDPESNYSQRVLKEDHLKELNETRYCGSTFLAKCIEFSSNDGVDFCLQYKDVDVNTRNDKGETGADIYWSKRDYRNLLVLLRADAFFPILMKEEEVNEEEDGGRDLKDFLKNRKELHERIKNGDIDYVRNVVINEKSYLYFGPGNKSGWSCALENKKYDICAIFWLICPKRHWKDKEQLNQDQKLKIQKALDNYAVPFGENHILKLLAASDIFPETSKELNDAVKDLFSAVNSLEMGKALLEVATRTFVECEFDFGRDLVDERCVFADNAYGIYLMKINRIYVAAKNYKTKKNNVVGTLSHEFCHLAMVTVYDNCGKPYRNTDKKRGEKYRSILERALKFIEESNKVNDLLEVVSQGENKEAELIVRVIHILAVYGESKGREILKEQAKGLLEYFEEYVLKDCKDYIEKHKPAFSIEELNKCIGILRDEDMKYIPKSKDFESQSFAGFPAVFTSNPKLCWLDRYQKMERMLRMNVKRKCLFLDLDSFNKHEDKVILYLKKFPSINLVLVIDDENADLKILEKKLNDLMLDDKESLNLIIYSECKHLEIKEMKTLDYAWNDLSDSCREDILNKGLIFQGTQMKLRELLDLEEVKFMSSTAIYQVMSQESIIIDKYQNPIFKEELFVERKFNRQKWNKLLENVEERQYRLFITGIEKTELLQSFRNADISKIYFLPENKNRAKKKFNWFCKKQKNKNRNGWKVPMYWLHFSGGNFYLRASRGDTEDWGEREIVNEDELRGKTKNDRFVLVCGDPGLGKTTTVSDLMRKIKRDEPKAFIWRVCLNEYAKSETNQISLSRIEAMHKPKEILDYFFSMIFQNENYFEKSMIQFFSQHSHKVIVFFDGYDEIVPHYKMQVRKLLRTILKETKIQVWVTTRIHEVMYLETEFGVSAFELEYLDSEEQAEFLSKAWKCLISTDEENMQNLMKKIIEEMKNGIQTECRNESKQIIEAVKKEIDSVASKIKSIKNMEELRNIVENFDLKLWAKILLKKLPSNQKNKSKLFIGNPLHLKLVSELSYRESLKLTKHSDLFLLHNQLIETRFDVFFKEKAKIFPETKSAREICNSWKEDFLGTHKNIAACIFFPEKYRWESLKKDVKIKMTPDFGLVTNLKGELECQFRHQTHAEYFLSHWIVDQWKCGDLTADTLLKVLKEKSFSITRNFLDSFFKRNSDVVKISSRFVSALKVEENFKLMFEKLETDFSGAYVWKSILREFEEMSEDKQISRLIMIVANFISDGFFHAGNNEDLRKLYIAMTRKMLQRFFHDHLYSNGHLFFYFFFGLPLTDVEEAIIFIKEMLMEQSIKSSELRKWWWRNAIHSSSRNSDCRVFVKVLEFSTSDFRDSLDKEELVKFLLREHTGGMSILHANILCTRQRASLAIEAMTSILDERTLSELLRSKDYNGKSYLQKAYLQLEFDELENVMKSLRDIDNGSLLKELLLQADDRGANLLSYSSTEEERRILHDMVKKYLDEEDLQLFCTNE</sequence>
<dbReference type="OrthoDB" id="6747958at2759"/>
<dbReference type="Pfam" id="PF05729">
    <property type="entry name" value="NACHT"/>
    <property type="match status" value="1"/>
</dbReference>
<reference evidence="2" key="1">
    <citation type="submission" date="2013-04" db="EMBL/GenBank/DDBJ databases">
        <authorList>
            <person name="Qu J."/>
            <person name="Murali S.C."/>
            <person name="Bandaranaike D."/>
            <person name="Bellair M."/>
            <person name="Blankenburg K."/>
            <person name="Chao H."/>
            <person name="Dinh H."/>
            <person name="Doddapaneni H."/>
            <person name="Downs B."/>
            <person name="Dugan-Rocha S."/>
            <person name="Elkadiri S."/>
            <person name="Gnanaolivu R.D."/>
            <person name="Hernandez B."/>
            <person name="Javaid M."/>
            <person name="Jayaseelan J.C."/>
            <person name="Lee S."/>
            <person name="Li M."/>
            <person name="Ming W."/>
            <person name="Munidasa M."/>
            <person name="Muniz J."/>
            <person name="Nguyen L."/>
            <person name="Ongeri F."/>
            <person name="Osuji N."/>
            <person name="Pu L.-L."/>
            <person name="Puazo M."/>
            <person name="Qu C."/>
            <person name="Quiroz J."/>
            <person name="Raj R."/>
            <person name="Weissenberger G."/>
            <person name="Xin Y."/>
            <person name="Zou X."/>
            <person name="Han Y."/>
            <person name="Richards S."/>
            <person name="Worley K."/>
            <person name="Muzny D."/>
            <person name="Gibbs R."/>
        </authorList>
    </citation>
    <scope>NUCLEOTIDE SEQUENCE</scope>
    <source>
        <strain evidence="2">Sampled in the wild</strain>
    </source>
</reference>
<dbReference type="PANTHER" id="PTHR46312">
    <property type="entry name" value="NACHT DOMAIN-CONTAINING PROTEIN"/>
    <property type="match status" value="1"/>
</dbReference>
<name>A0A8K0KBG8_LADFU</name>
<dbReference type="InterPro" id="IPR027417">
    <property type="entry name" value="P-loop_NTPase"/>
</dbReference>
<proteinExistence type="predicted"/>
<protein>
    <recommendedName>
        <fullName evidence="1">NACHT domain-containing protein</fullName>
    </recommendedName>
</protein>
<evidence type="ECO:0000259" key="1">
    <source>
        <dbReference type="PROSITE" id="PS50837"/>
    </source>
</evidence>
<dbReference type="EMBL" id="KZ308579">
    <property type="protein sequence ID" value="KAG8231850.1"/>
    <property type="molecule type" value="Genomic_DNA"/>
</dbReference>
<dbReference type="Proteomes" id="UP000792457">
    <property type="component" value="Unassembled WGS sequence"/>
</dbReference>
<dbReference type="Gene3D" id="3.40.50.300">
    <property type="entry name" value="P-loop containing nucleotide triphosphate hydrolases"/>
    <property type="match status" value="1"/>
</dbReference>
<comment type="caution">
    <text evidence="2">The sequence shown here is derived from an EMBL/GenBank/DDBJ whole genome shotgun (WGS) entry which is preliminary data.</text>
</comment>
<evidence type="ECO:0000313" key="2">
    <source>
        <dbReference type="EMBL" id="KAG8231850.1"/>
    </source>
</evidence>
<evidence type="ECO:0000313" key="3">
    <source>
        <dbReference type="Proteomes" id="UP000792457"/>
    </source>
</evidence>
<keyword evidence="3" id="KW-1185">Reference proteome</keyword>
<gene>
    <name evidence="2" type="ORF">J437_LFUL008621</name>
</gene>
<accession>A0A8K0KBG8</accession>
<dbReference type="PANTHER" id="PTHR46312:SF2">
    <property type="entry name" value="NUCLEOTIDE-BINDING OLIGOMERIZATION DOMAIN-CONTAINING PROTEIN 2-LIKE"/>
    <property type="match status" value="1"/>
</dbReference>
<feature type="domain" description="NACHT" evidence="1">
    <location>
        <begin position="788"/>
        <end position="909"/>
    </location>
</feature>
<dbReference type="InterPro" id="IPR007111">
    <property type="entry name" value="NACHT_NTPase"/>
</dbReference>
<dbReference type="SUPFAM" id="SSF52540">
    <property type="entry name" value="P-loop containing nucleoside triphosphate hydrolases"/>
    <property type="match status" value="1"/>
</dbReference>
<dbReference type="PROSITE" id="PS50837">
    <property type="entry name" value="NACHT"/>
    <property type="match status" value="1"/>
</dbReference>
<reference evidence="2" key="2">
    <citation type="submission" date="2017-10" db="EMBL/GenBank/DDBJ databases">
        <title>Ladona fulva Genome sequencing and assembly.</title>
        <authorList>
            <person name="Murali S."/>
            <person name="Richards S."/>
            <person name="Bandaranaike D."/>
            <person name="Bellair M."/>
            <person name="Blankenburg K."/>
            <person name="Chao H."/>
            <person name="Dinh H."/>
            <person name="Doddapaneni H."/>
            <person name="Dugan-Rocha S."/>
            <person name="Elkadiri S."/>
            <person name="Gnanaolivu R."/>
            <person name="Hernandez B."/>
            <person name="Skinner E."/>
            <person name="Javaid M."/>
            <person name="Lee S."/>
            <person name="Li M."/>
            <person name="Ming W."/>
            <person name="Munidasa M."/>
            <person name="Muniz J."/>
            <person name="Nguyen L."/>
            <person name="Hughes D."/>
            <person name="Osuji N."/>
            <person name="Pu L.-L."/>
            <person name="Puazo M."/>
            <person name="Qu C."/>
            <person name="Quiroz J."/>
            <person name="Raj R."/>
            <person name="Weissenberger G."/>
            <person name="Xin Y."/>
            <person name="Zou X."/>
            <person name="Han Y."/>
            <person name="Worley K."/>
            <person name="Muzny D."/>
            <person name="Gibbs R."/>
        </authorList>
    </citation>
    <scope>NUCLEOTIDE SEQUENCE</scope>
    <source>
        <strain evidence="2">Sampled in the wild</strain>
    </source>
</reference>